<evidence type="ECO:0000256" key="3">
    <source>
        <dbReference type="ARBA" id="ARBA00022729"/>
    </source>
</evidence>
<evidence type="ECO:0000256" key="1">
    <source>
        <dbReference type="ARBA" id="ARBA00004479"/>
    </source>
</evidence>
<dbReference type="EMBL" id="JASPKZ010008423">
    <property type="protein sequence ID" value="KAJ9579436.1"/>
    <property type="molecule type" value="Genomic_DNA"/>
</dbReference>
<evidence type="ECO:0000256" key="7">
    <source>
        <dbReference type="SAM" id="Phobius"/>
    </source>
</evidence>
<keyword evidence="6" id="KW-0325">Glycoprotein</keyword>
<keyword evidence="3" id="KW-0732">Signal</keyword>
<name>A0AAD7ZFI6_DIPPU</name>
<accession>A0AAD7ZFI6</accession>
<reference evidence="8" key="2">
    <citation type="submission" date="2023-05" db="EMBL/GenBank/DDBJ databases">
        <authorList>
            <person name="Fouks B."/>
        </authorList>
    </citation>
    <scope>NUCLEOTIDE SEQUENCE</scope>
    <source>
        <strain evidence="8">Stay&amp;Tobe</strain>
        <tissue evidence="8">Testes</tissue>
    </source>
</reference>
<evidence type="ECO:0000256" key="6">
    <source>
        <dbReference type="ARBA" id="ARBA00023180"/>
    </source>
</evidence>
<dbReference type="PANTHER" id="PTHR31386">
    <property type="entry name" value="UNCHARACTERIZED PROTEIN KIAA2013"/>
    <property type="match status" value="1"/>
</dbReference>
<organism evidence="8 9">
    <name type="scientific">Diploptera punctata</name>
    <name type="common">Pacific beetle cockroach</name>
    <dbReference type="NCBI Taxonomy" id="6984"/>
    <lineage>
        <taxon>Eukaryota</taxon>
        <taxon>Metazoa</taxon>
        <taxon>Ecdysozoa</taxon>
        <taxon>Arthropoda</taxon>
        <taxon>Hexapoda</taxon>
        <taxon>Insecta</taxon>
        <taxon>Pterygota</taxon>
        <taxon>Neoptera</taxon>
        <taxon>Polyneoptera</taxon>
        <taxon>Dictyoptera</taxon>
        <taxon>Blattodea</taxon>
        <taxon>Blaberoidea</taxon>
        <taxon>Blaberidae</taxon>
        <taxon>Diplopterinae</taxon>
        <taxon>Diploptera</taxon>
    </lineage>
</organism>
<dbReference type="AlphaFoldDB" id="A0AAD7ZFI6"/>
<evidence type="ECO:0000256" key="4">
    <source>
        <dbReference type="ARBA" id="ARBA00022989"/>
    </source>
</evidence>
<dbReference type="PANTHER" id="PTHR31386:SF2">
    <property type="entry name" value="SIMILAR TO RIKEN CDNA 2510039O18"/>
    <property type="match status" value="1"/>
</dbReference>
<dbReference type="Pfam" id="PF10222">
    <property type="entry name" value="DUF2152"/>
    <property type="match status" value="1"/>
</dbReference>
<reference evidence="8" key="1">
    <citation type="journal article" date="2023" name="IScience">
        <title>Live-bearing cockroach genome reveals convergent evolutionary mechanisms linked to viviparity in insects and beyond.</title>
        <authorList>
            <person name="Fouks B."/>
            <person name="Harrison M.C."/>
            <person name="Mikhailova A.A."/>
            <person name="Marchal E."/>
            <person name="English S."/>
            <person name="Carruthers M."/>
            <person name="Jennings E.C."/>
            <person name="Chiamaka E.L."/>
            <person name="Frigard R.A."/>
            <person name="Pippel M."/>
            <person name="Attardo G.M."/>
            <person name="Benoit J.B."/>
            <person name="Bornberg-Bauer E."/>
            <person name="Tobe S.S."/>
        </authorList>
    </citation>
    <scope>NUCLEOTIDE SEQUENCE</scope>
    <source>
        <strain evidence="8">Stay&amp;Tobe</strain>
    </source>
</reference>
<comment type="subcellular location">
    <subcellularLocation>
        <location evidence="1">Membrane</location>
        <topology evidence="1">Single-pass type I membrane protein</topology>
    </subcellularLocation>
</comment>
<evidence type="ECO:0000313" key="9">
    <source>
        <dbReference type="Proteomes" id="UP001233999"/>
    </source>
</evidence>
<protein>
    <submittedName>
        <fullName evidence="8">Uncharacterized protein</fullName>
    </submittedName>
</protein>
<proteinExistence type="predicted"/>
<feature type="transmembrane region" description="Helical" evidence="7">
    <location>
        <begin position="20"/>
        <end position="42"/>
    </location>
</feature>
<comment type="caution">
    <text evidence="8">The sequence shown here is derived from an EMBL/GenBank/DDBJ whole genome shotgun (WGS) entry which is preliminary data.</text>
</comment>
<feature type="non-terminal residue" evidence="8">
    <location>
        <position position="549"/>
    </location>
</feature>
<keyword evidence="9" id="KW-1185">Reference proteome</keyword>
<gene>
    <name evidence="8" type="ORF">L9F63_024460</name>
</gene>
<evidence type="ECO:0000256" key="2">
    <source>
        <dbReference type="ARBA" id="ARBA00022692"/>
    </source>
</evidence>
<dbReference type="GO" id="GO:0016020">
    <property type="term" value="C:membrane"/>
    <property type="evidence" value="ECO:0007669"/>
    <property type="project" value="UniProtKB-SubCell"/>
</dbReference>
<keyword evidence="4 7" id="KW-1133">Transmembrane helix</keyword>
<dbReference type="InterPro" id="IPR018795">
    <property type="entry name" value="K2013-like"/>
</dbReference>
<sequence>MELLEILRKWKRNLDNYFTYRRTFLLITIVFGLILYIGPSFFRWLSQSNISVEDIAERCLSDRLTAFYFSAEDFNANIQHVPLRSGEKLYIPYTGNGVFGLHVHPESPILIRNGRILSLPVNFHPIVSVASSMGSGKPHEAVVVHYLNGIVYKYQCYSSGLYVSYQYYAHRTLPAIFVQDIKITNPTNENFSLDLRQLKVTDWPTAVSQTMNFEHDSGNHEYEVFTGLVKVPSSNDVVAVSIISKKLTQLVQVQSYSSATIQVLTAVNYSEPISETAYATWKDIVEKQAMDHMRRAVSRANRHSFREDHVNVWAQLWSTGITISYSKASDAINGDKINATMYYILSQVASPLHEENTTKQKKAELANSLFYAEGCFGGYHTLQATNLWRELSTLDDVNTAVSLWLLTLEKQGCHNLLKAGASGVVQAMVLSFGALRFSNQHLEFNIHPKYLHRDYVFRRLNYGNMTHVNITVIVQEDNKAVLYVALDRSDKSYYACDGGCLDDPVLLGPQKKMFPVKLTDPVTAILYITYDKQHMEDLRHTIHLKEIVE</sequence>
<evidence type="ECO:0000256" key="5">
    <source>
        <dbReference type="ARBA" id="ARBA00023136"/>
    </source>
</evidence>
<evidence type="ECO:0000313" key="8">
    <source>
        <dbReference type="EMBL" id="KAJ9579436.1"/>
    </source>
</evidence>
<keyword evidence="2 7" id="KW-0812">Transmembrane</keyword>
<dbReference type="Proteomes" id="UP001233999">
    <property type="component" value="Unassembled WGS sequence"/>
</dbReference>
<keyword evidence="5 7" id="KW-0472">Membrane</keyword>